<keyword evidence="7" id="KW-1185">Reference proteome</keyword>
<dbReference type="SUPFAM" id="SSF53474">
    <property type="entry name" value="alpha/beta-Hydrolases"/>
    <property type="match status" value="1"/>
</dbReference>
<keyword evidence="3" id="KW-0964">Secreted</keyword>
<dbReference type="InterPro" id="IPR029058">
    <property type="entry name" value="AB_hydrolase_fold"/>
</dbReference>
<dbReference type="InterPro" id="IPR013818">
    <property type="entry name" value="Lipase"/>
</dbReference>
<evidence type="ECO:0000256" key="4">
    <source>
        <dbReference type="RuleBase" id="RU004262"/>
    </source>
</evidence>
<feature type="domain" description="Lipase" evidence="5">
    <location>
        <begin position="14"/>
        <end position="221"/>
    </location>
</feature>
<dbReference type="PANTHER" id="PTHR11610">
    <property type="entry name" value="LIPASE"/>
    <property type="match status" value="1"/>
</dbReference>
<evidence type="ECO:0000256" key="2">
    <source>
        <dbReference type="ARBA" id="ARBA00010701"/>
    </source>
</evidence>
<evidence type="ECO:0000313" key="7">
    <source>
        <dbReference type="Proteomes" id="UP000494040"/>
    </source>
</evidence>
<dbReference type="Pfam" id="PF00151">
    <property type="entry name" value="Lipase"/>
    <property type="match status" value="1"/>
</dbReference>
<dbReference type="PRINTS" id="PR00821">
    <property type="entry name" value="TAGLIPASE"/>
</dbReference>
<dbReference type="GeneID" id="106665508"/>
<dbReference type="GO" id="GO:0017171">
    <property type="term" value="F:serine hydrolase activity"/>
    <property type="evidence" value="ECO:0007669"/>
    <property type="project" value="TreeGrafter"/>
</dbReference>
<dbReference type="KEGG" id="clec:106665508"/>
<protein>
    <recommendedName>
        <fullName evidence="5">Lipase domain-containing protein</fullName>
    </recommendedName>
</protein>
<dbReference type="GO" id="GO:0016042">
    <property type="term" value="P:lipid catabolic process"/>
    <property type="evidence" value="ECO:0007669"/>
    <property type="project" value="TreeGrafter"/>
</dbReference>
<dbReference type="OrthoDB" id="8183961at2759"/>
<evidence type="ECO:0000256" key="1">
    <source>
        <dbReference type="ARBA" id="ARBA00004613"/>
    </source>
</evidence>
<dbReference type="InterPro" id="IPR000734">
    <property type="entry name" value="TAG_lipase"/>
</dbReference>
<name>A0A8I6SF08_CIMLE</name>
<dbReference type="EnsemblMetazoa" id="XM_024225652.1">
    <property type="protein sequence ID" value="XP_024081420.1"/>
    <property type="gene ID" value="LOC106665508"/>
</dbReference>
<dbReference type="GO" id="GO:0016298">
    <property type="term" value="F:lipase activity"/>
    <property type="evidence" value="ECO:0007669"/>
    <property type="project" value="InterPro"/>
</dbReference>
<dbReference type="GO" id="GO:0005615">
    <property type="term" value="C:extracellular space"/>
    <property type="evidence" value="ECO:0007669"/>
    <property type="project" value="TreeGrafter"/>
</dbReference>
<proteinExistence type="inferred from homology"/>
<dbReference type="OMA" id="PPYCPKY"/>
<evidence type="ECO:0000313" key="6">
    <source>
        <dbReference type="EnsemblMetazoa" id="XP_024081420.1"/>
    </source>
</evidence>
<dbReference type="Proteomes" id="UP000494040">
    <property type="component" value="Unassembled WGS sequence"/>
</dbReference>
<reference evidence="6" key="1">
    <citation type="submission" date="2022-01" db="UniProtKB">
        <authorList>
            <consortium name="EnsemblMetazoa"/>
        </authorList>
    </citation>
    <scope>IDENTIFICATION</scope>
</reference>
<evidence type="ECO:0000256" key="3">
    <source>
        <dbReference type="ARBA" id="ARBA00022525"/>
    </source>
</evidence>
<comment type="similarity">
    <text evidence="2 4">Belongs to the AB hydrolase superfamily. Lipase family.</text>
</comment>
<comment type="subcellular location">
    <subcellularLocation>
        <location evidence="1">Secreted</location>
    </subcellularLocation>
</comment>
<dbReference type="AlphaFoldDB" id="A0A8I6SF08"/>
<sequence length="291" mass="31995">GVGGSRRERVNLDSPSWVRESFHDYNKETVILIHGYAGISDILPMGVLRDAYLSNGSYNVYIVDWSPLSRIPCYAAAVHNMKPVARCVASLMTHLRNSGVDFSRTTCVGHSLGAHLCGISTNYLLFRLHKIIGLDPARPLILSQLKGRLDPGDAQVVQVIHTSATYGDSRRSGHVDFCVNGGSSQPFCANTTNEELCSHIRSVCYLAESLDPSRAKIGSPCLRRCLKGARRPVWDRRNLPVPMGHNTPEWVDGLYCVSNEEAPYCPTKENPFGNPLCCVPPGKPFSSNLVK</sequence>
<dbReference type="PANTHER" id="PTHR11610:SF172">
    <property type="entry name" value="LIPASE MEMBER H-A-LIKE PROTEIN"/>
    <property type="match status" value="1"/>
</dbReference>
<dbReference type="Gene3D" id="3.40.50.1820">
    <property type="entry name" value="alpha/beta hydrolase"/>
    <property type="match status" value="1"/>
</dbReference>
<evidence type="ECO:0000259" key="5">
    <source>
        <dbReference type="Pfam" id="PF00151"/>
    </source>
</evidence>
<accession>A0A8I6SF08</accession>
<dbReference type="RefSeq" id="XP_024081420.1">
    <property type="nucleotide sequence ID" value="XM_024225652.1"/>
</dbReference>
<organism evidence="6 7">
    <name type="scientific">Cimex lectularius</name>
    <name type="common">Bed bug</name>
    <name type="synonym">Acanthia lectularia</name>
    <dbReference type="NCBI Taxonomy" id="79782"/>
    <lineage>
        <taxon>Eukaryota</taxon>
        <taxon>Metazoa</taxon>
        <taxon>Ecdysozoa</taxon>
        <taxon>Arthropoda</taxon>
        <taxon>Hexapoda</taxon>
        <taxon>Insecta</taxon>
        <taxon>Pterygota</taxon>
        <taxon>Neoptera</taxon>
        <taxon>Paraneoptera</taxon>
        <taxon>Hemiptera</taxon>
        <taxon>Heteroptera</taxon>
        <taxon>Panheteroptera</taxon>
        <taxon>Cimicomorpha</taxon>
        <taxon>Cimicidae</taxon>
        <taxon>Cimex</taxon>
    </lineage>
</organism>